<evidence type="ECO:0000256" key="8">
    <source>
        <dbReference type="ARBA" id="ARBA00031427"/>
    </source>
</evidence>
<dbReference type="Proteomes" id="UP000475214">
    <property type="component" value="Unassembled WGS sequence"/>
</dbReference>
<dbReference type="PANTHER" id="PTHR48078">
    <property type="entry name" value="THREONINE DEHYDRATASE, MITOCHONDRIAL-RELATED"/>
    <property type="match status" value="1"/>
</dbReference>
<evidence type="ECO:0000313" key="11">
    <source>
        <dbReference type="Proteomes" id="UP000475214"/>
    </source>
</evidence>
<reference evidence="10 11" key="1">
    <citation type="submission" date="2020-02" db="EMBL/GenBank/DDBJ databases">
        <authorList>
            <person name="Li X.-J."/>
            <person name="Han X.-M."/>
        </authorList>
    </citation>
    <scope>NUCLEOTIDE SEQUENCE [LARGE SCALE GENOMIC DNA]</scope>
    <source>
        <strain evidence="10 11">CCTCC AB 2017055</strain>
    </source>
</reference>
<evidence type="ECO:0000256" key="4">
    <source>
        <dbReference type="ARBA" id="ARBA00012096"/>
    </source>
</evidence>
<dbReference type="EC" id="4.3.1.19" evidence="4"/>
<dbReference type="AlphaFoldDB" id="A0A6L9S0Q3"/>
<keyword evidence="11" id="KW-1185">Reference proteome</keyword>
<comment type="catalytic activity">
    <reaction evidence="1">
        <text>L-threonine = 2-oxobutanoate + NH4(+)</text>
        <dbReference type="Rhea" id="RHEA:22108"/>
        <dbReference type="ChEBI" id="CHEBI:16763"/>
        <dbReference type="ChEBI" id="CHEBI:28938"/>
        <dbReference type="ChEBI" id="CHEBI:57926"/>
        <dbReference type="EC" id="4.3.1.19"/>
    </reaction>
</comment>
<comment type="cofactor">
    <cofactor evidence="2">
        <name>pyridoxal 5'-phosphate</name>
        <dbReference type="ChEBI" id="CHEBI:597326"/>
    </cofactor>
</comment>
<dbReference type="EMBL" id="JAAGOA010000001">
    <property type="protein sequence ID" value="NED98576.1"/>
    <property type="molecule type" value="Genomic_DNA"/>
</dbReference>
<proteinExistence type="inferred from homology"/>
<evidence type="ECO:0000259" key="9">
    <source>
        <dbReference type="Pfam" id="PF00291"/>
    </source>
</evidence>
<organism evidence="10 11">
    <name type="scientific">Phytoactinopolyspora halotolerans</name>
    <dbReference type="NCBI Taxonomy" id="1981512"/>
    <lineage>
        <taxon>Bacteria</taxon>
        <taxon>Bacillati</taxon>
        <taxon>Actinomycetota</taxon>
        <taxon>Actinomycetes</taxon>
        <taxon>Jiangellales</taxon>
        <taxon>Jiangellaceae</taxon>
        <taxon>Phytoactinopolyspora</taxon>
    </lineage>
</organism>
<dbReference type="SUPFAM" id="SSF53686">
    <property type="entry name" value="Tryptophan synthase beta subunit-like PLP-dependent enzymes"/>
    <property type="match status" value="1"/>
</dbReference>
<comment type="similarity">
    <text evidence="3">Belongs to the serine/threonine dehydratase family.</text>
</comment>
<dbReference type="GO" id="GO:0006567">
    <property type="term" value="P:L-threonine catabolic process"/>
    <property type="evidence" value="ECO:0007669"/>
    <property type="project" value="TreeGrafter"/>
</dbReference>
<dbReference type="GO" id="GO:0004794">
    <property type="term" value="F:threonine deaminase activity"/>
    <property type="evidence" value="ECO:0007669"/>
    <property type="project" value="UniProtKB-EC"/>
</dbReference>
<comment type="caution">
    <text evidence="10">The sequence shown here is derived from an EMBL/GenBank/DDBJ whole genome shotgun (WGS) entry which is preliminary data.</text>
</comment>
<evidence type="ECO:0000256" key="2">
    <source>
        <dbReference type="ARBA" id="ARBA00001933"/>
    </source>
</evidence>
<dbReference type="PANTHER" id="PTHR48078:SF7">
    <property type="entry name" value="BLL6502 PROTEIN"/>
    <property type="match status" value="1"/>
</dbReference>
<dbReference type="RefSeq" id="WP_163730972.1">
    <property type="nucleotide sequence ID" value="NZ_JAAGOA010000001.1"/>
</dbReference>
<evidence type="ECO:0000313" key="10">
    <source>
        <dbReference type="EMBL" id="NED98576.1"/>
    </source>
</evidence>
<keyword evidence="5" id="KW-0663">Pyridoxal phosphate</keyword>
<comment type="function">
    <text evidence="7">Catalyzes the anaerobic formation of alpha-ketobutyrate and ammonia from threonine in a two-step reaction. The first step involved a dehydration of threonine and a production of enamine intermediates (aminocrotonate), which tautomerizes to its imine form (iminobutyrate). Both intermediates are unstable and short-lived. The second step is the nonenzymatic hydrolysis of the enamine/imine intermediates to form 2-ketobutyrate and free ammonia. In the low water environment of the cell, the second step is accelerated by RidA.</text>
</comment>
<evidence type="ECO:0000256" key="3">
    <source>
        <dbReference type="ARBA" id="ARBA00010869"/>
    </source>
</evidence>
<dbReference type="Pfam" id="PF00291">
    <property type="entry name" value="PALP"/>
    <property type="match status" value="1"/>
</dbReference>
<protein>
    <recommendedName>
        <fullName evidence="4">threonine ammonia-lyase</fullName>
        <ecNumber evidence="4">4.3.1.19</ecNumber>
    </recommendedName>
    <alternativeName>
        <fullName evidence="8">Threonine deaminase</fullName>
    </alternativeName>
</protein>
<evidence type="ECO:0000256" key="7">
    <source>
        <dbReference type="ARBA" id="ARBA00025527"/>
    </source>
</evidence>
<evidence type="ECO:0000256" key="6">
    <source>
        <dbReference type="ARBA" id="ARBA00023239"/>
    </source>
</evidence>
<dbReference type="GO" id="GO:0009097">
    <property type="term" value="P:isoleucine biosynthetic process"/>
    <property type="evidence" value="ECO:0007669"/>
    <property type="project" value="TreeGrafter"/>
</dbReference>
<dbReference type="Gene3D" id="3.40.50.1100">
    <property type="match status" value="2"/>
</dbReference>
<name>A0A6L9S0Q3_9ACTN</name>
<dbReference type="InterPro" id="IPR036052">
    <property type="entry name" value="TrpB-like_PALP_sf"/>
</dbReference>
<keyword evidence="6" id="KW-0456">Lyase</keyword>
<sequence>MSAPSIGDVFRARRVLGGLLPPTPTWSYSALSATLGADVLVKHENVQPTGAFKVRGGLNLLAGMSLEDRQRGIVGYSTGNHAQSLAYAAGHTGVSCTIVMPENPNPVKAAAVRARGAEVVEHGQNLDGACEFAAKLAAESGARLVSAGDEPALVAGVGTAYLELFEQAPDVDVVVVPVGGGSGAAAACVVAAAVAPGCEIVAVQAAASPAAHDSWRSGKVVTRPNRSVAEGLATGTGFELTQGLMRDHLSDFLLVDDDTIAEAQWIMLRDAHTLTEGAGAASVAALLAHPERFAGKRVAVMCTGANASESELRAVTRLPAAQAA</sequence>
<accession>A0A6L9S0Q3</accession>
<dbReference type="InterPro" id="IPR001926">
    <property type="entry name" value="TrpB-like_PALP"/>
</dbReference>
<dbReference type="GO" id="GO:0003941">
    <property type="term" value="F:L-serine ammonia-lyase activity"/>
    <property type="evidence" value="ECO:0007669"/>
    <property type="project" value="TreeGrafter"/>
</dbReference>
<gene>
    <name evidence="10" type="ORF">G1H10_00150</name>
</gene>
<feature type="domain" description="Tryptophan synthase beta chain-like PALP" evidence="9">
    <location>
        <begin position="22"/>
        <end position="304"/>
    </location>
</feature>
<evidence type="ECO:0000256" key="5">
    <source>
        <dbReference type="ARBA" id="ARBA00022898"/>
    </source>
</evidence>
<evidence type="ECO:0000256" key="1">
    <source>
        <dbReference type="ARBA" id="ARBA00001274"/>
    </source>
</evidence>
<dbReference type="InterPro" id="IPR050147">
    <property type="entry name" value="Ser/Thr_Dehydratase"/>
</dbReference>
<dbReference type="GO" id="GO:0006565">
    <property type="term" value="P:L-serine catabolic process"/>
    <property type="evidence" value="ECO:0007669"/>
    <property type="project" value="TreeGrafter"/>
</dbReference>
<dbReference type="FunFam" id="3.40.50.1100:FF:000005">
    <property type="entry name" value="Threonine dehydratase catabolic"/>
    <property type="match status" value="1"/>
</dbReference>